<feature type="compositionally biased region" description="Basic and acidic residues" evidence="1">
    <location>
        <begin position="25"/>
        <end position="34"/>
    </location>
</feature>
<accession>A0ABN5IKU5</accession>
<evidence type="ECO:0000313" key="2">
    <source>
        <dbReference type="EMBL" id="AVM53176.1"/>
    </source>
</evidence>
<gene>
    <name evidence="2" type="ORF">C4H11_09750</name>
</gene>
<evidence type="ECO:0000313" key="3">
    <source>
        <dbReference type="Proteomes" id="UP000238304"/>
    </source>
</evidence>
<keyword evidence="3" id="KW-1185">Reference proteome</keyword>
<organism evidence="2 3">
    <name type="scientific">Bacteroides zoogleoformans</name>
    <dbReference type="NCBI Taxonomy" id="28119"/>
    <lineage>
        <taxon>Bacteria</taxon>
        <taxon>Pseudomonadati</taxon>
        <taxon>Bacteroidota</taxon>
        <taxon>Bacteroidia</taxon>
        <taxon>Bacteroidales</taxon>
        <taxon>Bacteroidaceae</taxon>
        <taxon>Bacteroides</taxon>
    </lineage>
</organism>
<protein>
    <submittedName>
        <fullName evidence="2">Uncharacterized protein</fullName>
    </submittedName>
</protein>
<dbReference type="Proteomes" id="UP000238304">
    <property type="component" value="Chromosome"/>
</dbReference>
<feature type="region of interest" description="Disordered" evidence="1">
    <location>
        <begin position="25"/>
        <end position="120"/>
    </location>
</feature>
<dbReference type="EMBL" id="CP027231">
    <property type="protein sequence ID" value="AVM53176.1"/>
    <property type="molecule type" value="Genomic_DNA"/>
</dbReference>
<proteinExistence type="predicted"/>
<evidence type="ECO:0000256" key="1">
    <source>
        <dbReference type="SAM" id="MobiDB-lite"/>
    </source>
</evidence>
<reference evidence="2 3" key="1">
    <citation type="submission" date="2018-02" db="EMBL/GenBank/DDBJ databases">
        <authorList>
            <person name="Holder M.E."/>
            <person name="Ajami N.J."/>
            <person name="Petrosino J.F."/>
        </authorList>
    </citation>
    <scope>NUCLEOTIDE SEQUENCE [LARGE SCALE GENOMIC DNA]</scope>
    <source>
        <strain evidence="2 3">ATCC 33285</strain>
    </source>
</reference>
<dbReference type="RefSeq" id="WP_106041583.1">
    <property type="nucleotide sequence ID" value="NZ_CP027231.1"/>
</dbReference>
<feature type="compositionally biased region" description="Polar residues" evidence="1">
    <location>
        <begin position="70"/>
        <end position="105"/>
    </location>
</feature>
<name>A0ABN5IKU5_9BACE</name>
<sequence length="140" mass="15536">MEDVFKFLLVAAVIAIGIVKQIKKEAQKNADKKPVMPVPDADFPLSEHRDEDTYGDSVPAGSGMEAEVIRQSSVRPAKQLRNQKQPSQPQTTASQHSSVNVFSPPTYSPPESDETSGFDIHSVEEARKAVIWSEIIQRKY</sequence>